<name>A0ACB0K2P3_TRIPR</name>
<keyword evidence="2" id="KW-1185">Reference proteome</keyword>
<accession>A0ACB0K2P3</accession>
<dbReference type="EMBL" id="CASHSV030000109">
    <property type="protein sequence ID" value="CAJ2650521.1"/>
    <property type="molecule type" value="Genomic_DNA"/>
</dbReference>
<dbReference type="Proteomes" id="UP001177021">
    <property type="component" value="Unassembled WGS sequence"/>
</dbReference>
<comment type="caution">
    <text evidence="1">The sequence shown here is derived from an EMBL/GenBank/DDBJ whole genome shotgun (WGS) entry which is preliminary data.</text>
</comment>
<evidence type="ECO:0000313" key="2">
    <source>
        <dbReference type="Proteomes" id="UP001177021"/>
    </source>
</evidence>
<protein>
    <submittedName>
        <fullName evidence="1">Uncharacterized protein</fullName>
    </submittedName>
</protein>
<sequence length="82" mass="9683">MNQNWRRRSQKQTKFAFRHGDAIFRHGGQGIKSFLILIFFFVSYVEEVEESLYMVIIFQNLVYGGRDLMGKVALIHPKYTPI</sequence>
<gene>
    <name evidence="1" type="ORF">MILVUS5_LOCUS18327</name>
</gene>
<evidence type="ECO:0000313" key="1">
    <source>
        <dbReference type="EMBL" id="CAJ2650521.1"/>
    </source>
</evidence>
<proteinExistence type="predicted"/>
<reference evidence="1" key="1">
    <citation type="submission" date="2023-10" db="EMBL/GenBank/DDBJ databases">
        <authorList>
            <person name="Rodriguez Cubillos JULIANA M."/>
            <person name="De Vega J."/>
        </authorList>
    </citation>
    <scope>NUCLEOTIDE SEQUENCE</scope>
</reference>
<organism evidence="1 2">
    <name type="scientific">Trifolium pratense</name>
    <name type="common">Red clover</name>
    <dbReference type="NCBI Taxonomy" id="57577"/>
    <lineage>
        <taxon>Eukaryota</taxon>
        <taxon>Viridiplantae</taxon>
        <taxon>Streptophyta</taxon>
        <taxon>Embryophyta</taxon>
        <taxon>Tracheophyta</taxon>
        <taxon>Spermatophyta</taxon>
        <taxon>Magnoliopsida</taxon>
        <taxon>eudicotyledons</taxon>
        <taxon>Gunneridae</taxon>
        <taxon>Pentapetalae</taxon>
        <taxon>rosids</taxon>
        <taxon>fabids</taxon>
        <taxon>Fabales</taxon>
        <taxon>Fabaceae</taxon>
        <taxon>Papilionoideae</taxon>
        <taxon>50 kb inversion clade</taxon>
        <taxon>NPAAA clade</taxon>
        <taxon>Hologalegina</taxon>
        <taxon>IRL clade</taxon>
        <taxon>Trifolieae</taxon>
        <taxon>Trifolium</taxon>
    </lineage>
</organism>